<dbReference type="Pfam" id="PF07992">
    <property type="entry name" value="Pyr_redox_2"/>
    <property type="match status" value="1"/>
</dbReference>
<dbReference type="InterPro" id="IPR050260">
    <property type="entry name" value="FAD-bd_OxRdtase"/>
</dbReference>
<dbReference type="PANTHER" id="PTHR43429:SF1">
    <property type="entry name" value="NAD(P)H SULFUR OXIDOREDUCTASE (COA-DEPENDENT)"/>
    <property type="match status" value="1"/>
</dbReference>
<dbReference type="Gene3D" id="3.40.250.10">
    <property type="entry name" value="Rhodanese-like domain"/>
    <property type="match status" value="1"/>
</dbReference>
<keyword evidence="6" id="KW-0676">Redox-active center</keyword>
<dbReference type="SUPFAM" id="SSF55424">
    <property type="entry name" value="FAD/NAD-linked reductases, dimerisation (C-terminal) domain"/>
    <property type="match status" value="1"/>
</dbReference>
<dbReference type="InterPro" id="IPR036188">
    <property type="entry name" value="FAD/NAD-bd_sf"/>
</dbReference>
<gene>
    <name evidence="8" type="ORF">H9809_06320</name>
</gene>
<dbReference type="InterPro" id="IPR004099">
    <property type="entry name" value="Pyr_nucl-diS_OxRdtase_dimer"/>
</dbReference>
<evidence type="ECO:0000256" key="1">
    <source>
        <dbReference type="ARBA" id="ARBA00001974"/>
    </source>
</evidence>
<dbReference type="PANTHER" id="PTHR43429">
    <property type="entry name" value="PYRIDINE NUCLEOTIDE-DISULFIDE OXIDOREDUCTASE DOMAIN-CONTAINING"/>
    <property type="match status" value="1"/>
</dbReference>
<evidence type="ECO:0000256" key="4">
    <source>
        <dbReference type="ARBA" id="ARBA00022827"/>
    </source>
</evidence>
<evidence type="ECO:0000259" key="7">
    <source>
        <dbReference type="PROSITE" id="PS50206"/>
    </source>
</evidence>
<reference evidence="8" key="2">
    <citation type="submission" date="2021-04" db="EMBL/GenBank/DDBJ databases">
        <authorList>
            <person name="Gilroy R."/>
        </authorList>
    </citation>
    <scope>NUCLEOTIDE SEQUENCE</scope>
    <source>
        <strain evidence="8">1068</strain>
    </source>
</reference>
<name>A0A9D2JS10_9FIRM</name>
<comment type="cofactor">
    <cofactor evidence="1">
        <name>FAD</name>
        <dbReference type="ChEBI" id="CHEBI:57692"/>
    </cofactor>
</comment>
<evidence type="ECO:0000256" key="6">
    <source>
        <dbReference type="ARBA" id="ARBA00023284"/>
    </source>
</evidence>
<feature type="domain" description="Rhodanese" evidence="7">
    <location>
        <begin position="463"/>
        <end position="543"/>
    </location>
</feature>
<dbReference type="InterPro" id="IPR001763">
    <property type="entry name" value="Rhodanese-like_dom"/>
</dbReference>
<comment type="caution">
    <text evidence="8">The sequence shown here is derived from an EMBL/GenBank/DDBJ whole genome shotgun (WGS) entry which is preliminary data.</text>
</comment>
<sequence>MRVLIIGGVAAGTKVAAKLKRENRGAEVLILTKSQDISYAGCGLPYYVGDVIQERSQLIVNTPQSFAKLTGAQVKTGAEVIALDRQEKQVTAVDLQTGEECRYSYDKLVIATGASPIAPSIPGADLKNVFYMRTPQDAEDLKAAVQSGTIKRAVIAGGGFIGLEVAENLSSQGIRTTVIDMAPHIMPGFDPEMAEYVENYLADNGIMAMTNTRLEGVEGTDAVEKVKTSRRAMKADALIMCLGIRANTEFLKDTGLEMAPNHTILVDEFLRTNDPDIYAVGDCAMVVNRITGKRAWSPMGSSANIEGRIAAQNLAGANLTYPGVLGTGVVRLPGLNAGRTGLTEAAAREEGRDVITVLTAVDDKAHYYPGAGTFIVKMIADKSTGEFLGIQVLGKGAVDKMVDIAVVALSMKATIYQLQDLDFAYAPPFSTAIHPFDHTVNVLINKIQGKLDSFTPAEFQEGKAEDYKILDVSRTPAIEGAEFINLADVEEELPGHDKEENLLLVCTKGRRAYLLQNRLSYLGYANTKVLEGGTFFNGTELIEEE</sequence>
<proteinExistence type="inferred from homology"/>
<dbReference type="PRINTS" id="PR00368">
    <property type="entry name" value="FADPNR"/>
</dbReference>
<evidence type="ECO:0000313" key="9">
    <source>
        <dbReference type="Proteomes" id="UP000824056"/>
    </source>
</evidence>
<dbReference type="SUPFAM" id="SSF51905">
    <property type="entry name" value="FAD/NAD(P)-binding domain"/>
    <property type="match status" value="2"/>
</dbReference>
<evidence type="ECO:0000313" key="8">
    <source>
        <dbReference type="EMBL" id="HIZ65495.1"/>
    </source>
</evidence>
<dbReference type="InterPro" id="IPR036873">
    <property type="entry name" value="Rhodanese-like_dom_sf"/>
</dbReference>
<keyword evidence="3" id="KW-0285">Flavoprotein</keyword>
<dbReference type="EMBL" id="DXBG01000153">
    <property type="protein sequence ID" value="HIZ65495.1"/>
    <property type="molecule type" value="Genomic_DNA"/>
</dbReference>
<comment type="similarity">
    <text evidence="2">Belongs to the class-III pyridine nucleotide-disulfide oxidoreductase family.</text>
</comment>
<reference evidence="8" key="1">
    <citation type="journal article" date="2021" name="PeerJ">
        <title>Extensive microbial diversity within the chicken gut microbiome revealed by metagenomics and culture.</title>
        <authorList>
            <person name="Gilroy R."/>
            <person name="Ravi A."/>
            <person name="Getino M."/>
            <person name="Pursley I."/>
            <person name="Horton D.L."/>
            <person name="Alikhan N.F."/>
            <person name="Baker D."/>
            <person name="Gharbi K."/>
            <person name="Hall N."/>
            <person name="Watson M."/>
            <person name="Adriaenssens E.M."/>
            <person name="Foster-Nyarko E."/>
            <person name="Jarju S."/>
            <person name="Secka A."/>
            <person name="Antonio M."/>
            <person name="Oren A."/>
            <person name="Chaudhuri R.R."/>
            <person name="La Ragione R."/>
            <person name="Hildebrand F."/>
            <person name="Pallen M.J."/>
        </authorList>
    </citation>
    <scope>NUCLEOTIDE SEQUENCE</scope>
    <source>
        <strain evidence="8">1068</strain>
    </source>
</reference>
<dbReference type="GO" id="GO:0016491">
    <property type="term" value="F:oxidoreductase activity"/>
    <property type="evidence" value="ECO:0007669"/>
    <property type="project" value="UniProtKB-KW"/>
</dbReference>
<dbReference type="PRINTS" id="PR00411">
    <property type="entry name" value="PNDRDTASEI"/>
</dbReference>
<accession>A0A9D2JS10</accession>
<protein>
    <submittedName>
        <fullName evidence="8">FAD-dependent oxidoreductase</fullName>
    </submittedName>
</protein>
<dbReference type="InterPro" id="IPR016156">
    <property type="entry name" value="FAD/NAD-linked_Rdtase_dimer_sf"/>
</dbReference>
<dbReference type="Proteomes" id="UP000824056">
    <property type="component" value="Unassembled WGS sequence"/>
</dbReference>
<dbReference type="CDD" id="cd00158">
    <property type="entry name" value="RHOD"/>
    <property type="match status" value="1"/>
</dbReference>
<dbReference type="PROSITE" id="PS50206">
    <property type="entry name" value="RHODANESE_3"/>
    <property type="match status" value="1"/>
</dbReference>
<organism evidence="8 9">
    <name type="scientific">Candidatus Blautia pullicola</name>
    <dbReference type="NCBI Taxonomy" id="2838498"/>
    <lineage>
        <taxon>Bacteria</taxon>
        <taxon>Bacillati</taxon>
        <taxon>Bacillota</taxon>
        <taxon>Clostridia</taxon>
        <taxon>Lachnospirales</taxon>
        <taxon>Lachnospiraceae</taxon>
        <taxon>Blautia</taxon>
    </lineage>
</organism>
<keyword evidence="4" id="KW-0274">FAD</keyword>
<evidence type="ECO:0000256" key="5">
    <source>
        <dbReference type="ARBA" id="ARBA00023002"/>
    </source>
</evidence>
<evidence type="ECO:0000256" key="3">
    <source>
        <dbReference type="ARBA" id="ARBA00022630"/>
    </source>
</evidence>
<dbReference type="Gene3D" id="3.50.50.60">
    <property type="entry name" value="FAD/NAD(P)-binding domain"/>
    <property type="match status" value="2"/>
</dbReference>
<dbReference type="SUPFAM" id="SSF52821">
    <property type="entry name" value="Rhodanese/Cell cycle control phosphatase"/>
    <property type="match status" value="1"/>
</dbReference>
<evidence type="ECO:0000256" key="2">
    <source>
        <dbReference type="ARBA" id="ARBA00009130"/>
    </source>
</evidence>
<dbReference type="Pfam" id="PF02852">
    <property type="entry name" value="Pyr_redox_dim"/>
    <property type="match status" value="1"/>
</dbReference>
<dbReference type="InterPro" id="IPR023753">
    <property type="entry name" value="FAD/NAD-binding_dom"/>
</dbReference>
<dbReference type="AlphaFoldDB" id="A0A9D2JS10"/>
<keyword evidence="5" id="KW-0560">Oxidoreductase</keyword>
<dbReference type="Pfam" id="PF00581">
    <property type="entry name" value="Rhodanese"/>
    <property type="match status" value="1"/>
</dbReference>